<dbReference type="Proteomes" id="UP000297245">
    <property type="component" value="Unassembled WGS sequence"/>
</dbReference>
<sequence length="295" mass="32146">MTSFQDSNRGYDHMYDEYYPSHVTRSSDTGPGSMPSTHARLDDFGYSNNYQGGDGFDFTTGHGDNVYTSGNPNLGPSLGPRTGLGWGETDAPFHAGMPSALSNPYIGQDSSFSNDMVIPPQYMDIASAIPTTPQLPYTQTSPLIPPGTPGFFRGSWTFPDLLPPTDILVQGKERSSGINQYHHVESTGRSHEKFCDGPQLEFSPDRYSLLALSTDDGSSQPLFNQDIQAANGDTGDIQDHSMNKNEYMPSSSVHIESSQAHDSNIDSAVQAQGLRLGQDHFPALFARKILRPVTT</sequence>
<gene>
    <name evidence="1" type="ORF">K435DRAFT_964249</name>
</gene>
<reference evidence="1 2" key="1">
    <citation type="journal article" date="2019" name="Nat. Ecol. Evol.">
        <title>Megaphylogeny resolves global patterns of mushroom evolution.</title>
        <authorList>
            <person name="Varga T."/>
            <person name="Krizsan K."/>
            <person name="Foldi C."/>
            <person name="Dima B."/>
            <person name="Sanchez-Garcia M."/>
            <person name="Sanchez-Ramirez S."/>
            <person name="Szollosi G.J."/>
            <person name="Szarkandi J.G."/>
            <person name="Papp V."/>
            <person name="Albert L."/>
            <person name="Andreopoulos W."/>
            <person name="Angelini C."/>
            <person name="Antonin V."/>
            <person name="Barry K.W."/>
            <person name="Bougher N.L."/>
            <person name="Buchanan P."/>
            <person name="Buyck B."/>
            <person name="Bense V."/>
            <person name="Catcheside P."/>
            <person name="Chovatia M."/>
            <person name="Cooper J."/>
            <person name="Damon W."/>
            <person name="Desjardin D."/>
            <person name="Finy P."/>
            <person name="Geml J."/>
            <person name="Haridas S."/>
            <person name="Hughes K."/>
            <person name="Justo A."/>
            <person name="Karasinski D."/>
            <person name="Kautmanova I."/>
            <person name="Kiss B."/>
            <person name="Kocsube S."/>
            <person name="Kotiranta H."/>
            <person name="LaButti K.M."/>
            <person name="Lechner B.E."/>
            <person name="Liimatainen K."/>
            <person name="Lipzen A."/>
            <person name="Lukacs Z."/>
            <person name="Mihaltcheva S."/>
            <person name="Morgado L.N."/>
            <person name="Niskanen T."/>
            <person name="Noordeloos M.E."/>
            <person name="Ohm R.A."/>
            <person name="Ortiz-Santana B."/>
            <person name="Ovrebo C."/>
            <person name="Racz N."/>
            <person name="Riley R."/>
            <person name="Savchenko A."/>
            <person name="Shiryaev A."/>
            <person name="Soop K."/>
            <person name="Spirin V."/>
            <person name="Szebenyi C."/>
            <person name="Tomsovsky M."/>
            <person name="Tulloss R.E."/>
            <person name="Uehling J."/>
            <person name="Grigoriev I.V."/>
            <person name="Vagvolgyi C."/>
            <person name="Papp T."/>
            <person name="Martin F.M."/>
            <person name="Miettinen O."/>
            <person name="Hibbett D.S."/>
            <person name="Nagy L.G."/>
        </authorList>
    </citation>
    <scope>NUCLEOTIDE SEQUENCE [LARGE SCALE GENOMIC DNA]</scope>
    <source>
        <strain evidence="1 2">CBS 962.96</strain>
    </source>
</reference>
<evidence type="ECO:0000313" key="2">
    <source>
        <dbReference type="Proteomes" id="UP000297245"/>
    </source>
</evidence>
<name>A0A4S8MBU9_DENBC</name>
<keyword evidence="2" id="KW-1185">Reference proteome</keyword>
<dbReference type="AlphaFoldDB" id="A0A4S8MBU9"/>
<organism evidence="1 2">
    <name type="scientific">Dendrothele bispora (strain CBS 962.96)</name>
    <dbReference type="NCBI Taxonomy" id="1314807"/>
    <lineage>
        <taxon>Eukaryota</taxon>
        <taxon>Fungi</taxon>
        <taxon>Dikarya</taxon>
        <taxon>Basidiomycota</taxon>
        <taxon>Agaricomycotina</taxon>
        <taxon>Agaricomycetes</taxon>
        <taxon>Agaricomycetidae</taxon>
        <taxon>Agaricales</taxon>
        <taxon>Agaricales incertae sedis</taxon>
        <taxon>Dendrothele</taxon>
    </lineage>
</organism>
<evidence type="ECO:0000313" key="1">
    <source>
        <dbReference type="EMBL" id="THU99956.1"/>
    </source>
</evidence>
<proteinExistence type="predicted"/>
<dbReference type="EMBL" id="ML179111">
    <property type="protein sequence ID" value="THU99956.1"/>
    <property type="molecule type" value="Genomic_DNA"/>
</dbReference>
<protein>
    <submittedName>
        <fullName evidence="1">Uncharacterized protein</fullName>
    </submittedName>
</protein>
<accession>A0A4S8MBU9</accession>